<comment type="similarity">
    <text evidence="1">Belongs to the peptidase S1C family.</text>
</comment>
<dbReference type="InterPro" id="IPR051201">
    <property type="entry name" value="Chloro_Bact_Ser_Proteases"/>
</dbReference>
<dbReference type="PRINTS" id="PR00834">
    <property type="entry name" value="PROTEASES2C"/>
</dbReference>
<reference evidence="6" key="1">
    <citation type="submission" date="2017-09" db="EMBL/GenBank/DDBJ databases">
        <title>Depth-based differentiation of microbial function through sediment-hosted aquifers and enrichment of novel symbionts in the deep terrestrial subsurface.</title>
        <authorList>
            <person name="Probst A.J."/>
            <person name="Ladd B."/>
            <person name="Jarett J.K."/>
            <person name="Geller-Mcgrath D.E."/>
            <person name="Sieber C.M.K."/>
            <person name="Emerson J.B."/>
            <person name="Anantharaman K."/>
            <person name="Thomas B.C."/>
            <person name="Malmstrom R."/>
            <person name="Stieglmeier M."/>
            <person name="Klingl A."/>
            <person name="Woyke T."/>
            <person name="Ryan C.M."/>
            <person name="Banfield J.F."/>
        </authorList>
    </citation>
    <scope>NUCLEOTIDE SEQUENCE [LARGE SCALE GENOMIC DNA]</scope>
</reference>
<feature type="domain" description="PDZ" evidence="4">
    <location>
        <begin position="244"/>
        <end position="346"/>
    </location>
</feature>
<proteinExistence type="inferred from homology"/>
<dbReference type="InterPro" id="IPR009003">
    <property type="entry name" value="Peptidase_S1_PA"/>
</dbReference>
<dbReference type="AlphaFoldDB" id="A0A2M7TTT1"/>
<sequence length="359" mass="38440">MGIKIVDKIIGKMEKVESVVSGKREIIDEESVVTTVVEKATVSVVTVSISKTNVVSLDPFWGMDFFGGFFGAPSQQREQKIEQDIGTGFIISEDGLIVTNKHVVADTSAKYRVIIGKDEVAEVTNIYRDPISDLAILKVNKIGLTPVKLGDSDKLKVGQTVIAIGTALGEFRSTVTKGVISGLGRGITAGSPFEGSEKLDNVIQTDAAINPGNSGGPLFNSGGEVIGVNVAVSQSGQNIGFALPINIVKESIGDFKSTGQFDRPYLGVVYRMVSKQAALLNEVPSGAYVVEVVSGSPAEKAGVKVEDIITEVDGKKLSDERNTVLSTYINTRKIGDTITMKIWRDKKEIEIKVMLENKS</sequence>
<dbReference type="Pfam" id="PF13365">
    <property type="entry name" value="Trypsin_2"/>
    <property type="match status" value="1"/>
</dbReference>
<gene>
    <name evidence="5" type="ORF">COY20_01190</name>
</gene>
<name>A0A2M7TTT1_9BACT</name>
<dbReference type="GO" id="GO:0006508">
    <property type="term" value="P:proteolysis"/>
    <property type="evidence" value="ECO:0007669"/>
    <property type="project" value="UniProtKB-KW"/>
</dbReference>
<dbReference type="SUPFAM" id="SSF50156">
    <property type="entry name" value="PDZ domain-like"/>
    <property type="match status" value="1"/>
</dbReference>
<evidence type="ECO:0000256" key="2">
    <source>
        <dbReference type="ARBA" id="ARBA00022670"/>
    </source>
</evidence>
<dbReference type="InterPro" id="IPR043504">
    <property type="entry name" value="Peptidase_S1_PA_chymotrypsin"/>
</dbReference>
<dbReference type="EMBL" id="PFNX01000025">
    <property type="protein sequence ID" value="PIZ60524.1"/>
    <property type="molecule type" value="Genomic_DNA"/>
</dbReference>
<keyword evidence="2" id="KW-0645">Protease</keyword>
<dbReference type="PROSITE" id="PS50106">
    <property type="entry name" value="PDZ"/>
    <property type="match status" value="1"/>
</dbReference>
<accession>A0A2M7TTT1</accession>
<evidence type="ECO:0000256" key="3">
    <source>
        <dbReference type="ARBA" id="ARBA00022801"/>
    </source>
</evidence>
<dbReference type="Pfam" id="PF13180">
    <property type="entry name" value="PDZ_2"/>
    <property type="match status" value="1"/>
</dbReference>
<organism evidence="5 6">
    <name type="scientific">Candidatus Shapirobacteria bacterium CG_4_10_14_0_2_um_filter_40_12</name>
    <dbReference type="NCBI Taxonomy" id="1974871"/>
    <lineage>
        <taxon>Bacteria</taxon>
        <taxon>Candidatus Shapironibacteriota</taxon>
    </lineage>
</organism>
<protein>
    <recommendedName>
        <fullName evidence="4">PDZ domain-containing protein</fullName>
    </recommendedName>
</protein>
<evidence type="ECO:0000313" key="5">
    <source>
        <dbReference type="EMBL" id="PIZ60524.1"/>
    </source>
</evidence>
<evidence type="ECO:0000313" key="6">
    <source>
        <dbReference type="Proteomes" id="UP000229336"/>
    </source>
</evidence>
<dbReference type="InterPro" id="IPR036034">
    <property type="entry name" value="PDZ_sf"/>
</dbReference>
<evidence type="ECO:0000259" key="4">
    <source>
        <dbReference type="PROSITE" id="PS50106"/>
    </source>
</evidence>
<keyword evidence="3" id="KW-0378">Hydrolase</keyword>
<dbReference type="SMART" id="SM00228">
    <property type="entry name" value="PDZ"/>
    <property type="match status" value="1"/>
</dbReference>
<dbReference type="Gene3D" id="2.30.42.10">
    <property type="match status" value="1"/>
</dbReference>
<comment type="caution">
    <text evidence="5">The sequence shown here is derived from an EMBL/GenBank/DDBJ whole genome shotgun (WGS) entry which is preliminary data.</text>
</comment>
<dbReference type="SUPFAM" id="SSF50494">
    <property type="entry name" value="Trypsin-like serine proteases"/>
    <property type="match status" value="1"/>
</dbReference>
<dbReference type="GO" id="GO:0004252">
    <property type="term" value="F:serine-type endopeptidase activity"/>
    <property type="evidence" value="ECO:0007669"/>
    <property type="project" value="InterPro"/>
</dbReference>
<dbReference type="Gene3D" id="2.40.10.10">
    <property type="entry name" value="Trypsin-like serine proteases"/>
    <property type="match status" value="2"/>
</dbReference>
<dbReference type="InterPro" id="IPR001478">
    <property type="entry name" value="PDZ"/>
</dbReference>
<dbReference type="PANTHER" id="PTHR43343">
    <property type="entry name" value="PEPTIDASE S12"/>
    <property type="match status" value="1"/>
</dbReference>
<dbReference type="InterPro" id="IPR001940">
    <property type="entry name" value="Peptidase_S1C"/>
</dbReference>
<evidence type="ECO:0000256" key="1">
    <source>
        <dbReference type="ARBA" id="ARBA00010541"/>
    </source>
</evidence>
<dbReference type="Proteomes" id="UP000229336">
    <property type="component" value="Unassembled WGS sequence"/>
</dbReference>
<dbReference type="PANTHER" id="PTHR43343:SF3">
    <property type="entry name" value="PROTEASE DO-LIKE 8, CHLOROPLASTIC"/>
    <property type="match status" value="1"/>
</dbReference>